<comment type="caution">
    <text evidence="2">The sequence shown here is derived from an EMBL/GenBank/DDBJ whole genome shotgun (WGS) entry which is preliminary data.</text>
</comment>
<gene>
    <name evidence="2" type="ORF">GHT07_03430</name>
</gene>
<feature type="region of interest" description="Disordered" evidence="1">
    <location>
        <begin position="1"/>
        <end position="33"/>
    </location>
</feature>
<sequence>MGHRLTHQQAVGPRTGAQAVEADEPPPPPPLTAAGRLELCVQRLALREAFANLPRASHGHRDRVDRARERLETAGHGFLYAIASFTRGVAFDADGEVSTPLQAAQHVITAAERLDMYRGVRKEASESGAERLMKAYKDHGEPYDRVPGEEPHFPSFRLPAPHERGLPAQLIDELVERARSQTNVPLHDLVDELDLGTLDEATLRRLEWAVITLNIPLGSRTDASFPRNALGLKFDAAYAALGLREHRNPRAHAAYVESAP</sequence>
<evidence type="ECO:0000313" key="3">
    <source>
        <dbReference type="Proteomes" id="UP000487350"/>
    </source>
</evidence>
<protein>
    <submittedName>
        <fullName evidence="2">Uncharacterized protein</fullName>
    </submittedName>
</protein>
<evidence type="ECO:0000313" key="2">
    <source>
        <dbReference type="EMBL" id="MRD46315.1"/>
    </source>
</evidence>
<dbReference type="Proteomes" id="UP000487350">
    <property type="component" value="Unassembled WGS sequence"/>
</dbReference>
<evidence type="ECO:0000256" key="1">
    <source>
        <dbReference type="SAM" id="MobiDB-lite"/>
    </source>
</evidence>
<proteinExistence type="predicted"/>
<accession>A0A844AQ90</accession>
<name>A0A844AQ90_9BURK</name>
<keyword evidence="3" id="KW-1185">Reference proteome</keyword>
<organism evidence="2 3">
    <name type="scientific">Caenimonas koreensis DSM 17982</name>
    <dbReference type="NCBI Taxonomy" id="1121255"/>
    <lineage>
        <taxon>Bacteria</taxon>
        <taxon>Pseudomonadati</taxon>
        <taxon>Pseudomonadota</taxon>
        <taxon>Betaproteobacteria</taxon>
        <taxon>Burkholderiales</taxon>
        <taxon>Comamonadaceae</taxon>
        <taxon>Caenimonas</taxon>
    </lineage>
</organism>
<dbReference type="AlphaFoldDB" id="A0A844AQ90"/>
<dbReference type="RefSeq" id="WP_153583646.1">
    <property type="nucleotide sequence ID" value="NZ_WJBU01000002.1"/>
</dbReference>
<reference evidence="2 3" key="1">
    <citation type="submission" date="2019-11" db="EMBL/GenBank/DDBJ databases">
        <title>Caenimonas koreensis gen. nov., sp. nov., isolated from activated sludge.</title>
        <authorList>
            <person name="Seung H.R."/>
        </authorList>
    </citation>
    <scope>NUCLEOTIDE SEQUENCE [LARGE SCALE GENOMIC DNA]</scope>
    <source>
        <strain evidence="2 3">EMB320</strain>
    </source>
</reference>
<dbReference type="EMBL" id="WJBU01000002">
    <property type="protein sequence ID" value="MRD46315.1"/>
    <property type="molecule type" value="Genomic_DNA"/>
</dbReference>